<keyword evidence="3 8" id="KW-0812">Transmembrane</keyword>
<dbReference type="PANTHER" id="PTHR17613:SF10">
    <property type="entry name" value="TESTIS-SPECIFIC PROTEIN TEX28"/>
    <property type="match status" value="1"/>
</dbReference>
<dbReference type="Ensembl" id="ENSSVLT00005024674.1">
    <property type="protein sequence ID" value="ENSSVLP00005022166.1"/>
    <property type="gene ID" value="ENSSVLG00005017596.1"/>
</dbReference>
<dbReference type="Proteomes" id="UP000694564">
    <property type="component" value="Chromosome X"/>
</dbReference>
<organism evidence="9 10">
    <name type="scientific">Sciurus vulgaris</name>
    <name type="common">Eurasian red squirrel</name>
    <dbReference type="NCBI Taxonomy" id="55149"/>
    <lineage>
        <taxon>Eukaryota</taxon>
        <taxon>Metazoa</taxon>
        <taxon>Chordata</taxon>
        <taxon>Craniata</taxon>
        <taxon>Vertebrata</taxon>
        <taxon>Euteleostomi</taxon>
        <taxon>Mammalia</taxon>
        <taxon>Eutheria</taxon>
        <taxon>Euarchontoglires</taxon>
        <taxon>Glires</taxon>
        <taxon>Rodentia</taxon>
        <taxon>Sciuromorpha</taxon>
        <taxon>Sciuridae</taxon>
        <taxon>Sciurinae</taxon>
        <taxon>Sciurini</taxon>
        <taxon>Sciurus</taxon>
    </lineage>
</organism>
<keyword evidence="4 8" id="KW-1133">Transmembrane helix</keyword>
<evidence type="ECO:0000313" key="10">
    <source>
        <dbReference type="Proteomes" id="UP000694564"/>
    </source>
</evidence>
<evidence type="ECO:0000313" key="9">
    <source>
        <dbReference type="Ensembl" id="ENSSVLP00005022166.1"/>
    </source>
</evidence>
<evidence type="ECO:0000256" key="6">
    <source>
        <dbReference type="ARBA" id="ARBA00023136"/>
    </source>
</evidence>
<keyword evidence="6 8" id="KW-0472">Membrane</keyword>
<sequence length="408" mass="46775">MAEYIKSPSATLPSSVPSCRSLSSSEEGPNGHSSLSEGELSRNLQESVKHRILYLSEQLKVEKASRDENTVSYLKLVSKADRHQAPHIRQAFEKVNQRTSATIAQIERRLRQCHQQLQELEEDCRSKGSVLKVESSLDNCEQPSAKASVSKSPRLGEEDVLSSNLPDVTTSFTLESHFLDLQQGNFSETKHVSQKRKLLLQKVEEELTEIKKFHIDLQVSYQGLKERYLTDLQVSLESLQEEKCRQASIEEQVNDHLQGHLDAIYQLKQNLACTEEKMSYLSYERAKEIWEIMETFKSRISKLETLQRVTQVEMMTNLRSRPQEFLFRFVSLLLTLVTALLVFVSTVCSCPLPLIHSRLRTFTAFMLLLLGALAWQKWHTIATIDWQAWVPSKWRLDSKNSKPLVDGP</sequence>
<evidence type="ECO:0000256" key="1">
    <source>
        <dbReference type="ARBA" id="ARBA00004370"/>
    </source>
</evidence>
<gene>
    <name evidence="9" type="primary">TEX28</name>
</gene>
<dbReference type="GeneTree" id="ENSGT00940000162843"/>
<feature type="region of interest" description="Disordered" evidence="7">
    <location>
        <begin position="1"/>
        <end position="42"/>
    </location>
</feature>
<reference evidence="9" key="2">
    <citation type="submission" date="2025-09" db="UniProtKB">
        <authorList>
            <consortium name="Ensembl"/>
        </authorList>
    </citation>
    <scope>IDENTIFICATION</scope>
</reference>
<reference evidence="9" key="1">
    <citation type="submission" date="2025-08" db="UniProtKB">
        <authorList>
            <consortium name="Ensembl"/>
        </authorList>
    </citation>
    <scope>IDENTIFICATION</scope>
</reference>
<feature type="compositionally biased region" description="Low complexity" evidence="7">
    <location>
        <begin position="14"/>
        <end position="25"/>
    </location>
</feature>
<name>A0A8D2JNG8_SCIVU</name>
<proteinExistence type="inferred from homology"/>
<dbReference type="AlphaFoldDB" id="A0A8D2JNG8"/>
<dbReference type="Pfam" id="PF10267">
    <property type="entry name" value="Tmemb_cc2"/>
    <property type="match status" value="2"/>
</dbReference>
<keyword evidence="5" id="KW-0175">Coiled coil</keyword>
<evidence type="ECO:0000256" key="3">
    <source>
        <dbReference type="ARBA" id="ARBA00022692"/>
    </source>
</evidence>
<protein>
    <submittedName>
        <fullName evidence="9">Testis expressed 28</fullName>
    </submittedName>
</protein>
<feature type="compositionally biased region" description="Polar residues" evidence="7">
    <location>
        <begin position="31"/>
        <end position="42"/>
    </location>
</feature>
<evidence type="ECO:0000256" key="5">
    <source>
        <dbReference type="ARBA" id="ARBA00023054"/>
    </source>
</evidence>
<keyword evidence="10" id="KW-1185">Reference proteome</keyword>
<evidence type="ECO:0000256" key="8">
    <source>
        <dbReference type="SAM" id="Phobius"/>
    </source>
</evidence>
<feature type="transmembrane region" description="Helical" evidence="8">
    <location>
        <begin position="325"/>
        <end position="347"/>
    </location>
</feature>
<evidence type="ECO:0000256" key="4">
    <source>
        <dbReference type="ARBA" id="ARBA00022989"/>
    </source>
</evidence>
<evidence type="ECO:0000256" key="2">
    <source>
        <dbReference type="ARBA" id="ARBA00008108"/>
    </source>
</evidence>
<accession>A0A8D2JNG8</accession>
<feature type="transmembrane region" description="Helical" evidence="8">
    <location>
        <begin position="359"/>
        <end position="375"/>
    </location>
</feature>
<dbReference type="PANTHER" id="PTHR17613">
    <property type="entry name" value="CEREBRAL PROTEIN-11-RELATED"/>
    <property type="match status" value="1"/>
</dbReference>
<dbReference type="OrthoDB" id="9047689at2759"/>
<dbReference type="InterPro" id="IPR019394">
    <property type="entry name" value="TEX28/TMCC"/>
</dbReference>
<comment type="subcellular location">
    <subcellularLocation>
        <location evidence="1">Membrane</location>
    </subcellularLocation>
</comment>
<dbReference type="GO" id="GO:0012505">
    <property type="term" value="C:endomembrane system"/>
    <property type="evidence" value="ECO:0007669"/>
    <property type="project" value="TreeGrafter"/>
</dbReference>
<evidence type="ECO:0000256" key="7">
    <source>
        <dbReference type="SAM" id="MobiDB-lite"/>
    </source>
</evidence>
<dbReference type="GO" id="GO:0016020">
    <property type="term" value="C:membrane"/>
    <property type="evidence" value="ECO:0007669"/>
    <property type="project" value="UniProtKB-SubCell"/>
</dbReference>
<comment type="similarity">
    <text evidence="2">Belongs to the TEX28 family.</text>
</comment>